<comment type="caution">
    <text evidence="1">The sequence shown here is derived from an EMBL/GenBank/DDBJ whole genome shotgun (WGS) entry which is preliminary data.</text>
</comment>
<proteinExistence type="predicted"/>
<organism evidence="1 2">
    <name type="scientific">Allacma fusca</name>
    <dbReference type="NCBI Taxonomy" id="39272"/>
    <lineage>
        <taxon>Eukaryota</taxon>
        <taxon>Metazoa</taxon>
        <taxon>Ecdysozoa</taxon>
        <taxon>Arthropoda</taxon>
        <taxon>Hexapoda</taxon>
        <taxon>Collembola</taxon>
        <taxon>Symphypleona</taxon>
        <taxon>Sminthuridae</taxon>
        <taxon>Allacma</taxon>
    </lineage>
</organism>
<dbReference type="EMBL" id="CAJVCH010526223">
    <property type="protein sequence ID" value="CAG7822371.1"/>
    <property type="molecule type" value="Genomic_DNA"/>
</dbReference>
<sequence length="91" mass="10105">MAGSNIRYGRKDQLNVKAINRLSSMVEISKEIDSHWKTDRDLALSFATWLRGVPSSYVHNPILSSLHVEGPSRAQQCSEMQSTDGVFANLG</sequence>
<evidence type="ECO:0000313" key="2">
    <source>
        <dbReference type="Proteomes" id="UP000708208"/>
    </source>
</evidence>
<reference evidence="1" key="1">
    <citation type="submission" date="2021-06" db="EMBL/GenBank/DDBJ databases">
        <authorList>
            <person name="Hodson N. C."/>
            <person name="Mongue J. A."/>
            <person name="Jaron S. K."/>
        </authorList>
    </citation>
    <scope>NUCLEOTIDE SEQUENCE</scope>
</reference>
<name>A0A8J2PPH4_9HEXA</name>
<dbReference type="AlphaFoldDB" id="A0A8J2PPH4"/>
<gene>
    <name evidence="1" type="ORF">AFUS01_LOCUS32652</name>
</gene>
<keyword evidence="2" id="KW-1185">Reference proteome</keyword>
<protein>
    <submittedName>
        <fullName evidence="1">Uncharacterized protein</fullName>
    </submittedName>
</protein>
<evidence type="ECO:0000313" key="1">
    <source>
        <dbReference type="EMBL" id="CAG7822371.1"/>
    </source>
</evidence>
<dbReference type="Proteomes" id="UP000708208">
    <property type="component" value="Unassembled WGS sequence"/>
</dbReference>
<accession>A0A8J2PPH4</accession>